<evidence type="ECO:0000256" key="1">
    <source>
        <dbReference type="ARBA" id="ARBA00012726"/>
    </source>
</evidence>
<comment type="caution">
    <text evidence="12">The sequence shown here is derived from an EMBL/GenBank/DDBJ whole genome shotgun (WGS) entry which is preliminary data.</text>
</comment>
<dbReference type="GO" id="GO:0046872">
    <property type="term" value="F:metal ion binding"/>
    <property type="evidence" value="ECO:0007669"/>
    <property type="project" value="UniProtKB-KW"/>
</dbReference>
<dbReference type="InterPro" id="IPR001233">
    <property type="entry name" value="RtcB"/>
</dbReference>
<keyword evidence="6 10" id="KW-0464">Manganese</keyword>
<dbReference type="PANTHER" id="PTHR11118">
    <property type="entry name" value="RNA-SPLICING LIGASE RTCB HOMOLOG"/>
    <property type="match status" value="1"/>
</dbReference>
<evidence type="ECO:0000256" key="6">
    <source>
        <dbReference type="ARBA" id="ARBA00023211"/>
    </source>
</evidence>
<keyword evidence="4 9" id="KW-0547">Nucleotide-binding</keyword>
<dbReference type="GO" id="GO:0005525">
    <property type="term" value="F:GTP binding"/>
    <property type="evidence" value="ECO:0007669"/>
    <property type="project" value="UniProtKB-KW"/>
</dbReference>
<feature type="region of interest" description="Disordered" evidence="11">
    <location>
        <begin position="432"/>
        <end position="452"/>
    </location>
</feature>
<evidence type="ECO:0000256" key="11">
    <source>
        <dbReference type="SAM" id="MobiDB-lite"/>
    </source>
</evidence>
<name>A0ABD1Y884_9MARC</name>
<organism evidence="12 13">
    <name type="scientific">Riccia fluitans</name>
    <dbReference type="NCBI Taxonomy" id="41844"/>
    <lineage>
        <taxon>Eukaryota</taxon>
        <taxon>Viridiplantae</taxon>
        <taxon>Streptophyta</taxon>
        <taxon>Embryophyta</taxon>
        <taxon>Marchantiophyta</taxon>
        <taxon>Marchantiopsida</taxon>
        <taxon>Marchantiidae</taxon>
        <taxon>Marchantiales</taxon>
        <taxon>Ricciaceae</taxon>
        <taxon>Riccia</taxon>
    </lineage>
</organism>
<keyword evidence="5 9" id="KW-0342">GTP-binding</keyword>
<feature type="binding site" evidence="9">
    <location>
        <position position="404"/>
    </location>
    <ligand>
        <name>GMP</name>
        <dbReference type="ChEBI" id="CHEBI:58115"/>
    </ligand>
</feature>
<dbReference type="Pfam" id="PF01139">
    <property type="entry name" value="RtcB"/>
    <property type="match status" value="2"/>
</dbReference>
<keyword evidence="13" id="KW-1185">Reference proteome</keyword>
<evidence type="ECO:0000313" key="13">
    <source>
        <dbReference type="Proteomes" id="UP001605036"/>
    </source>
</evidence>
<evidence type="ECO:0000313" key="12">
    <source>
        <dbReference type="EMBL" id="KAL2622963.1"/>
    </source>
</evidence>
<dbReference type="SUPFAM" id="SSF103365">
    <property type="entry name" value="Hypothetical protein PH1602"/>
    <property type="match status" value="1"/>
</dbReference>
<proteinExistence type="predicted"/>
<dbReference type="AlphaFoldDB" id="A0ABD1Y884"/>
<feature type="compositionally biased region" description="Low complexity" evidence="11">
    <location>
        <begin position="432"/>
        <end position="448"/>
    </location>
</feature>
<dbReference type="NCBIfam" id="TIGR03073">
    <property type="entry name" value="release_rtcB"/>
    <property type="match status" value="1"/>
</dbReference>
<dbReference type="PANTHER" id="PTHR11118:SF1">
    <property type="entry name" value="RNA-SPLICING LIGASE RTCB HOMOLOG"/>
    <property type="match status" value="1"/>
</dbReference>
<dbReference type="EMBL" id="JBHFFA010000006">
    <property type="protein sequence ID" value="KAL2622963.1"/>
    <property type="molecule type" value="Genomic_DNA"/>
</dbReference>
<accession>A0ABD1Y884</accession>
<sequence>MDQPPTEEAESSREKILLKLVRNVKQNDCRTVVVSGSGGGKGLLKEVRKLASNKLRIPLSNLRLFDEQGTELLESEKPLAEARIKTGGTFYVSAGEESCVTDRTADVVPHASITNVSSGCGNFTIVAKESFVEAQAQKQLKWAASLNGVVLAIGLPDLHVGNSCPIGAAIATEGIIYPNLVGTDIGCGIMLVKTSLKASAANKPRTLDRWADSVRVEGSWDGDITGRLAEAGVNATSYDDSLGTIGRGNHFAELQIVERIEDAEQGVELGLNADDVYLCVHSGSRGYGESILQTHTKQFGSDACSVESDEGQAYLAAHDQACKWAQVNRRIIAERMLDQLQSTSVKTLLDITHNNVVEVRTSDSPQVAELLKSSSKTSVWLHRKGAAPTNKGPVLIPGSRGAFSYLVKPIDQLPFLNSGWSLAHGAGRALARSSARSSGKSRQSSTGAPDFKTARQVGVDLTTTSLGSRVVCEDKDLLFEERPEAYKDAACVVADLVSAGLCTVVAVMRPVLTYKMKARQT</sequence>
<feature type="binding site" evidence="9">
    <location>
        <begin position="424"/>
        <end position="427"/>
    </location>
    <ligand>
        <name>GMP</name>
        <dbReference type="ChEBI" id="CHEBI:58115"/>
    </ligand>
</feature>
<keyword evidence="3 10" id="KW-0479">Metal-binding</keyword>
<evidence type="ECO:0000256" key="9">
    <source>
        <dbReference type="PIRSR" id="PIRSR601233-2"/>
    </source>
</evidence>
<evidence type="ECO:0000256" key="8">
    <source>
        <dbReference type="PIRSR" id="PIRSR601233-1"/>
    </source>
</evidence>
<evidence type="ECO:0000256" key="10">
    <source>
        <dbReference type="PIRSR" id="PIRSR601233-3"/>
    </source>
</evidence>
<dbReference type="InterPro" id="IPR017510">
    <property type="entry name" value="RtcB2"/>
</dbReference>
<feature type="binding site" evidence="10">
    <location>
        <position position="281"/>
    </location>
    <ligand>
        <name>Mn(2+)</name>
        <dbReference type="ChEBI" id="CHEBI:29035"/>
        <label>2</label>
    </ligand>
</feature>
<protein>
    <recommendedName>
        <fullName evidence="1">3'-phosphate/5'-hydroxy nucleic acid ligase</fullName>
        <ecNumber evidence="1">6.5.1.8</ecNumber>
    </recommendedName>
</protein>
<evidence type="ECO:0000256" key="7">
    <source>
        <dbReference type="ARBA" id="ARBA00047746"/>
    </source>
</evidence>
<dbReference type="InterPro" id="IPR036025">
    <property type="entry name" value="RtcB-like_sf"/>
</dbReference>
<evidence type="ECO:0000256" key="5">
    <source>
        <dbReference type="ARBA" id="ARBA00023134"/>
    </source>
</evidence>
<evidence type="ECO:0000256" key="2">
    <source>
        <dbReference type="ARBA" id="ARBA00022598"/>
    </source>
</evidence>
<feature type="binding site" evidence="10">
    <location>
        <position position="184"/>
    </location>
    <ligand>
        <name>Mn(2+)</name>
        <dbReference type="ChEBI" id="CHEBI:29035"/>
        <label>1</label>
    </ligand>
</feature>
<gene>
    <name evidence="12" type="ORF">R1flu_003168</name>
</gene>
<dbReference type="Gene3D" id="3.90.1860.10">
    <property type="entry name" value="tRNA-splicing ligase RtcB"/>
    <property type="match status" value="1"/>
</dbReference>
<reference evidence="12 13" key="1">
    <citation type="submission" date="2024-09" db="EMBL/GenBank/DDBJ databases">
        <title>Chromosome-scale assembly of Riccia fluitans.</title>
        <authorList>
            <person name="Paukszto L."/>
            <person name="Sawicki J."/>
            <person name="Karawczyk K."/>
            <person name="Piernik-Szablinska J."/>
            <person name="Szczecinska M."/>
            <person name="Mazdziarz M."/>
        </authorList>
    </citation>
    <scope>NUCLEOTIDE SEQUENCE [LARGE SCALE GENOMIC DNA]</scope>
    <source>
        <strain evidence="12">Rf_01</strain>
        <tissue evidence="12">Aerial parts of the thallus</tissue>
    </source>
</reference>
<feature type="binding site" evidence="10">
    <location>
        <position position="250"/>
    </location>
    <ligand>
        <name>Mn(2+)</name>
        <dbReference type="ChEBI" id="CHEBI:29035"/>
        <label>1</label>
    </ligand>
</feature>
<feature type="active site" description="GMP-histidine intermediate" evidence="8">
    <location>
        <position position="424"/>
    </location>
</feature>
<comment type="cofactor">
    <cofactor evidence="10">
        <name>Mn(2+)</name>
        <dbReference type="ChEBI" id="CHEBI:29035"/>
    </cofactor>
    <text evidence="10">Binds 2 manganese ions per subunit.</text>
</comment>
<dbReference type="Proteomes" id="UP001605036">
    <property type="component" value="Unassembled WGS sequence"/>
</dbReference>
<dbReference type="GO" id="GO:0170057">
    <property type="term" value="F:RNA ligase (GTP) activity"/>
    <property type="evidence" value="ECO:0007669"/>
    <property type="project" value="UniProtKB-EC"/>
</dbReference>
<evidence type="ECO:0000256" key="3">
    <source>
        <dbReference type="ARBA" id="ARBA00022723"/>
    </source>
</evidence>
<evidence type="ECO:0000256" key="4">
    <source>
        <dbReference type="ARBA" id="ARBA00022741"/>
    </source>
</evidence>
<keyword evidence="2" id="KW-0436">Ligase</keyword>
<dbReference type="EC" id="6.5.1.8" evidence="1"/>
<feature type="binding site" evidence="9">
    <location>
        <begin position="249"/>
        <end position="253"/>
    </location>
    <ligand>
        <name>GMP</name>
        <dbReference type="ChEBI" id="CHEBI:58115"/>
    </ligand>
</feature>
<comment type="catalytic activity">
    <reaction evidence="7">
        <text>a 3'-end 3'-phospho-ribonucleotide-RNA + a 5'-end dephospho-ribonucleoside-RNA + GTP = a ribonucleotidyl-ribonucleotide-RNA + GMP + diphosphate</text>
        <dbReference type="Rhea" id="RHEA:68076"/>
        <dbReference type="Rhea" id="RHEA-COMP:10463"/>
        <dbReference type="Rhea" id="RHEA-COMP:13936"/>
        <dbReference type="Rhea" id="RHEA-COMP:17355"/>
        <dbReference type="ChEBI" id="CHEBI:33019"/>
        <dbReference type="ChEBI" id="CHEBI:37565"/>
        <dbReference type="ChEBI" id="CHEBI:58115"/>
        <dbReference type="ChEBI" id="CHEBI:83062"/>
        <dbReference type="ChEBI" id="CHEBI:138284"/>
        <dbReference type="ChEBI" id="CHEBI:173118"/>
        <dbReference type="EC" id="6.5.1.8"/>
    </reaction>
</comment>